<dbReference type="InterPro" id="IPR058163">
    <property type="entry name" value="LysR-type_TF_proteobact-type"/>
</dbReference>
<dbReference type="RefSeq" id="WP_147753417.1">
    <property type="nucleotide sequence ID" value="NZ_BPQG01000087.1"/>
</dbReference>
<evidence type="ECO:0000313" key="7">
    <source>
        <dbReference type="Proteomes" id="UP001055117"/>
    </source>
</evidence>
<dbReference type="PROSITE" id="PS50931">
    <property type="entry name" value="HTH_LYSR"/>
    <property type="match status" value="1"/>
</dbReference>
<name>A0ABQ4QNS5_9HYPH</name>
<protein>
    <submittedName>
        <fullName evidence="6">HTH-type transcriptional regulator DmlR</fullName>
    </submittedName>
</protein>
<evidence type="ECO:0000259" key="5">
    <source>
        <dbReference type="PROSITE" id="PS50931"/>
    </source>
</evidence>
<keyword evidence="4" id="KW-0804">Transcription</keyword>
<organism evidence="6 7">
    <name type="scientific">Methylobacterium cerastii</name>
    <dbReference type="NCBI Taxonomy" id="932741"/>
    <lineage>
        <taxon>Bacteria</taxon>
        <taxon>Pseudomonadati</taxon>
        <taxon>Pseudomonadota</taxon>
        <taxon>Alphaproteobacteria</taxon>
        <taxon>Hyphomicrobiales</taxon>
        <taxon>Methylobacteriaceae</taxon>
        <taxon>Methylobacterium</taxon>
    </lineage>
</organism>
<dbReference type="PANTHER" id="PTHR30537:SF5">
    <property type="entry name" value="HTH-TYPE TRANSCRIPTIONAL ACTIVATOR TTDR-RELATED"/>
    <property type="match status" value="1"/>
</dbReference>
<dbReference type="InterPro" id="IPR000847">
    <property type="entry name" value="LysR_HTH_N"/>
</dbReference>
<evidence type="ECO:0000256" key="1">
    <source>
        <dbReference type="ARBA" id="ARBA00009437"/>
    </source>
</evidence>
<keyword evidence="3" id="KW-0238">DNA-binding</keyword>
<keyword evidence="2" id="KW-0805">Transcription regulation</keyword>
<dbReference type="InterPro" id="IPR036388">
    <property type="entry name" value="WH-like_DNA-bd_sf"/>
</dbReference>
<keyword evidence="7" id="KW-1185">Reference proteome</keyword>
<dbReference type="Pfam" id="PF03466">
    <property type="entry name" value="LysR_substrate"/>
    <property type="match status" value="1"/>
</dbReference>
<dbReference type="Gene3D" id="1.10.10.10">
    <property type="entry name" value="Winged helix-like DNA-binding domain superfamily/Winged helix DNA-binding domain"/>
    <property type="match status" value="1"/>
</dbReference>
<gene>
    <name evidence="6" type="primary">dmlR_7</name>
    <name evidence="6" type="ORF">AFCDBAGC_4590</name>
</gene>
<evidence type="ECO:0000256" key="4">
    <source>
        <dbReference type="ARBA" id="ARBA00023163"/>
    </source>
</evidence>
<comment type="caution">
    <text evidence="6">The sequence shown here is derived from an EMBL/GenBank/DDBJ whole genome shotgun (WGS) entry which is preliminary data.</text>
</comment>
<dbReference type="PANTHER" id="PTHR30537">
    <property type="entry name" value="HTH-TYPE TRANSCRIPTIONAL REGULATOR"/>
    <property type="match status" value="1"/>
</dbReference>
<dbReference type="SUPFAM" id="SSF46785">
    <property type="entry name" value="Winged helix' DNA-binding domain"/>
    <property type="match status" value="1"/>
</dbReference>
<sequence length="307" mass="33490">MAYDARVLSGIGVLAAIVEAGAFSRAGEALGLSQSGVSRAVSRLEGRLGIRLFHRTARAVTLTDEGRRFYEEVRPLLDGLEDAATRAAGSARAVRGQLRINTDAAFGHFVLARRLGDFLQRFPDLSVEVVVRDRMGDLVAEGFDVAVRFGEPEPSALIARLLLRTRVLTCATPDYIARHGRPDHPSDLDGGDHTVIQFRNPATGHPFDWEFHRGTERVAVRGSGRLTVNDTGTLLGACLSGLGIAQPLELYAKDYIEDGRLVPLLEAWTGERFPLHAYVPTRRHTSAKVQAFLAFIGETARSAEISH</sequence>
<accession>A0ABQ4QNS5</accession>
<dbReference type="Proteomes" id="UP001055117">
    <property type="component" value="Unassembled WGS sequence"/>
</dbReference>
<dbReference type="EMBL" id="BPQG01000087">
    <property type="protein sequence ID" value="GJD46706.1"/>
    <property type="molecule type" value="Genomic_DNA"/>
</dbReference>
<dbReference type="InterPro" id="IPR005119">
    <property type="entry name" value="LysR_subst-bd"/>
</dbReference>
<comment type="similarity">
    <text evidence="1">Belongs to the LysR transcriptional regulatory family.</text>
</comment>
<feature type="domain" description="HTH lysR-type" evidence="5">
    <location>
        <begin position="13"/>
        <end position="63"/>
    </location>
</feature>
<evidence type="ECO:0000313" key="6">
    <source>
        <dbReference type="EMBL" id="GJD46706.1"/>
    </source>
</evidence>
<dbReference type="InterPro" id="IPR036390">
    <property type="entry name" value="WH_DNA-bd_sf"/>
</dbReference>
<dbReference type="Gene3D" id="3.40.190.290">
    <property type="match status" value="1"/>
</dbReference>
<reference evidence="6 7" key="1">
    <citation type="journal article" date="2021" name="Front. Microbiol.">
        <title>Comprehensive Comparative Genomics and Phenotyping of Methylobacterium Species.</title>
        <authorList>
            <person name="Alessa O."/>
            <person name="Ogura Y."/>
            <person name="Fujitani Y."/>
            <person name="Takami H."/>
            <person name="Hayashi T."/>
            <person name="Sahin N."/>
            <person name="Tani A."/>
        </authorList>
    </citation>
    <scope>NUCLEOTIDE SEQUENCE [LARGE SCALE GENOMIC DNA]</scope>
    <source>
        <strain evidence="6 7">DSM 23679</strain>
    </source>
</reference>
<proteinExistence type="inferred from homology"/>
<evidence type="ECO:0000256" key="2">
    <source>
        <dbReference type="ARBA" id="ARBA00023015"/>
    </source>
</evidence>
<evidence type="ECO:0000256" key="3">
    <source>
        <dbReference type="ARBA" id="ARBA00023125"/>
    </source>
</evidence>
<dbReference type="SUPFAM" id="SSF53850">
    <property type="entry name" value="Periplasmic binding protein-like II"/>
    <property type="match status" value="1"/>
</dbReference>
<dbReference type="CDD" id="cd08422">
    <property type="entry name" value="PBP2_CrgA_like"/>
    <property type="match status" value="1"/>
</dbReference>
<dbReference type="PRINTS" id="PR00039">
    <property type="entry name" value="HTHLYSR"/>
</dbReference>
<dbReference type="Pfam" id="PF00126">
    <property type="entry name" value="HTH_1"/>
    <property type="match status" value="1"/>
</dbReference>